<reference evidence="14 15" key="1">
    <citation type="submission" date="2018-03" db="EMBL/GenBank/DDBJ databases">
        <title>Diversity of phytobeneficial traits revealed by whole-genome analysis of worldwide-isolated phenazine-producing Pseudomonas spp.</title>
        <authorList>
            <person name="Biessy A."/>
            <person name="Novinscak A."/>
            <person name="Blom J."/>
            <person name="Leger G."/>
            <person name="Thomashow L.S."/>
            <person name="Cazorla F.M."/>
            <person name="Josic D."/>
            <person name="Filion M."/>
        </authorList>
    </citation>
    <scope>NUCLEOTIDE SEQUENCE [LARGE SCALE GENOMIC DNA]</scope>
    <source>
        <strain evidence="14 15">B25</strain>
    </source>
</reference>
<keyword evidence="5" id="KW-0547">Nucleotide-binding</keyword>
<dbReference type="FunFam" id="3.40.50.300:FF:000299">
    <property type="entry name" value="ABC transporter ATP-binding protein/permease"/>
    <property type="match status" value="1"/>
</dbReference>
<dbReference type="InterPro" id="IPR003439">
    <property type="entry name" value="ABC_transporter-like_ATP-bd"/>
</dbReference>
<dbReference type="GO" id="GO:0005886">
    <property type="term" value="C:plasma membrane"/>
    <property type="evidence" value="ECO:0007669"/>
    <property type="project" value="UniProtKB-SubCell"/>
</dbReference>
<protein>
    <submittedName>
        <fullName evidence="14">Type I secretion system ATPase, LssB family LapB</fullName>
    </submittedName>
</protein>
<dbReference type="NCBIfam" id="TIGR03375">
    <property type="entry name" value="type_I_sec_LssB"/>
    <property type="match status" value="1"/>
</dbReference>
<evidence type="ECO:0000256" key="9">
    <source>
        <dbReference type="ARBA" id="ARBA00023136"/>
    </source>
</evidence>
<feature type="transmembrane region" description="Helical" evidence="10">
    <location>
        <begin position="171"/>
        <end position="193"/>
    </location>
</feature>
<dbReference type="Proteomes" id="UP000268048">
    <property type="component" value="Chromosome"/>
</dbReference>
<feature type="transmembrane region" description="Helical" evidence="10">
    <location>
        <begin position="308"/>
        <end position="328"/>
    </location>
</feature>
<dbReference type="SMART" id="SM00382">
    <property type="entry name" value="AAA"/>
    <property type="match status" value="1"/>
</dbReference>
<keyword evidence="4 10" id="KW-0812">Transmembrane</keyword>
<evidence type="ECO:0000256" key="3">
    <source>
        <dbReference type="ARBA" id="ARBA00022475"/>
    </source>
</evidence>
<evidence type="ECO:0000313" key="14">
    <source>
        <dbReference type="EMBL" id="AZE49627.1"/>
    </source>
</evidence>
<feature type="transmembrane region" description="Helical" evidence="10">
    <location>
        <begin position="400"/>
        <end position="429"/>
    </location>
</feature>
<comment type="subcellular location">
    <subcellularLocation>
        <location evidence="1">Cell membrane</location>
        <topology evidence="1">Multi-pass membrane protein</topology>
    </subcellularLocation>
</comment>
<dbReference type="EMBL" id="CP027753">
    <property type="protein sequence ID" value="AZE49627.1"/>
    <property type="molecule type" value="Genomic_DNA"/>
</dbReference>
<keyword evidence="2" id="KW-0813">Transport</keyword>
<evidence type="ECO:0000259" key="11">
    <source>
        <dbReference type="PROSITE" id="PS50893"/>
    </source>
</evidence>
<gene>
    <name evidence="14" type="ORF">C4K04_3958</name>
</gene>
<dbReference type="GO" id="GO:0008233">
    <property type="term" value="F:peptidase activity"/>
    <property type="evidence" value="ECO:0007669"/>
    <property type="project" value="InterPro"/>
</dbReference>
<evidence type="ECO:0000256" key="1">
    <source>
        <dbReference type="ARBA" id="ARBA00004651"/>
    </source>
</evidence>
<dbReference type="PANTHER" id="PTHR43394:SF1">
    <property type="entry name" value="ATP-BINDING CASSETTE SUB-FAMILY B MEMBER 10, MITOCHONDRIAL"/>
    <property type="match status" value="1"/>
</dbReference>
<dbReference type="SUPFAM" id="SSF90123">
    <property type="entry name" value="ABC transporter transmembrane region"/>
    <property type="match status" value="1"/>
</dbReference>
<proteinExistence type="predicted"/>
<dbReference type="PANTHER" id="PTHR43394">
    <property type="entry name" value="ATP-DEPENDENT PERMEASE MDL1, MITOCHONDRIAL"/>
    <property type="match status" value="1"/>
</dbReference>
<dbReference type="GO" id="GO:0015421">
    <property type="term" value="F:ABC-type oligopeptide transporter activity"/>
    <property type="evidence" value="ECO:0007669"/>
    <property type="project" value="TreeGrafter"/>
</dbReference>
<dbReference type="GO" id="GO:0006508">
    <property type="term" value="P:proteolysis"/>
    <property type="evidence" value="ECO:0007669"/>
    <property type="project" value="InterPro"/>
</dbReference>
<dbReference type="CDD" id="cd18587">
    <property type="entry name" value="ABC_6TM_LapB_like"/>
    <property type="match status" value="1"/>
</dbReference>
<dbReference type="Gene3D" id="3.40.50.300">
    <property type="entry name" value="P-loop containing nucleotide triphosphate hydrolases"/>
    <property type="match status" value="1"/>
</dbReference>
<evidence type="ECO:0000256" key="6">
    <source>
        <dbReference type="ARBA" id="ARBA00022801"/>
    </source>
</evidence>
<dbReference type="GO" id="GO:0005524">
    <property type="term" value="F:ATP binding"/>
    <property type="evidence" value="ECO:0007669"/>
    <property type="project" value="UniProtKB-KW"/>
</dbReference>
<evidence type="ECO:0000256" key="8">
    <source>
        <dbReference type="ARBA" id="ARBA00022989"/>
    </source>
</evidence>
<evidence type="ECO:0000256" key="5">
    <source>
        <dbReference type="ARBA" id="ARBA00022741"/>
    </source>
</evidence>
<keyword evidence="6" id="KW-0378">Hydrolase</keyword>
<feature type="domain" description="ABC transmembrane type-1" evidence="12">
    <location>
        <begin position="171"/>
        <end position="449"/>
    </location>
</feature>
<keyword evidence="3" id="KW-1003">Cell membrane</keyword>
<organism evidence="14 15">
    <name type="scientific">Pseudomonas chlororaphis</name>
    <dbReference type="NCBI Taxonomy" id="587753"/>
    <lineage>
        <taxon>Bacteria</taxon>
        <taxon>Pseudomonadati</taxon>
        <taxon>Pseudomonadota</taxon>
        <taxon>Gammaproteobacteria</taxon>
        <taxon>Pseudomonadales</taxon>
        <taxon>Pseudomonadaceae</taxon>
        <taxon>Pseudomonas</taxon>
    </lineage>
</organism>
<dbReference type="Gene3D" id="1.20.1560.10">
    <property type="entry name" value="ABC transporter type 1, transmembrane domain"/>
    <property type="match status" value="1"/>
</dbReference>
<keyword evidence="9 10" id="KW-0472">Membrane</keyword>
<dbReference type="GO" id="GO:0016887">
    <property type="term" value="F:ATP hydrolysis activity"/>
    <property type="evidence" value="ECO:0007669"/>
    <property type="project" value="InterPro"/>
</dbReference>
<dbReference type="Pfam" id="PF00664">
    <property type="entry name" value="ABC_membrane"/>
    <property type="match status" value="1"/>
</dbReference>
<dbReference type="Pfam" id="PF00005">
    <property type="entry name" value="ABC_tran"/>
    <property type="match status" value="1"/>
</dbReference>
<dbReference type="PROSITE" id="PS50990">
    <property type="entry name" value="PEPTIDASE_C39"/>
    <property type="match status" value="1"/>
</dbReference>
<evidence type="ECO:0000256" key="10">
    <source>
        <dbReference type="SAM" id="Phobius"/>
    </source>
</evidence>
<dbReference type="InterPro" id="IPR003593">
    <property type="entry name" value="AAA+_ATPase"/>
</dbReference>
<dbReference type="InterPro" id="IPR005074">
    <property type="entry name" value="Peptidase_C39"/>
</dbReference>
<evidence type="ECO:0000256" key="2">
    <source>
        <dbReference type="ARBA" id="ARBA00022448"/>
    </source>
</evidence>
<dbReference type="Gene3D" id="3.90.70.10">
    <property type="entry name" value="Cysteine proteinases"/>
    <property type="match status" value="1"/>
</dbReference>
<dbReference type="RefSeq" id="WP_124321295.1">
    <property type="nucleotide sequence ID" value="NZ_CP027753.1"/>
</dbReference>
<accession>A0A3G7TR86</accession>
<dbReference type="InterPro" id="IPR027417">
    <property type="entry name" value="P-loop_NTPase"/>
</dbReference>
<dbReference type="PROSITE" id="PS00211">
    <property type="entry name" value="ABC_TRANSPORTER_1"/>
    <property type="match status" value="1"/>
</dbReference>
<dbReference type="PROSITE" id="PS50893">
    <property type="entry name" value="ABC_TRANSPORTER_2"/>
    <property type="match status" value="1"/>
</dbReference>
<dbReference type="InterPro" id="IPR011527">
    <property type="entry name" value="ABC1_TM_dom"/>
</dbReference>
<dbReference type="InterPro" id="IPR017750">
    <property type="entry name" value="ATPase_T1SS"/>
</dbReference>
<feature type="transmembrane region" description="Helical" evidence="10">
    <location>
        <begin position="205"/>
        <end position="222"/>
    </location>
</feature>
<dbReference type="AlphaFoldDB" id="A0A3G7TR86"/>
<evidence type="ECO:0000256" key="4">
    <source>
        <dbReference type="ARBA" id="ARBA00022692"/>
    </source>
</evidence>
<sequence length="718" mass="80224">MTTHSTVAPASSTADVANPWLDAMLQVARHYRLETSTERVRVMLDWQADHPADVQLKQMARDMGMSLCFEKPGKGILDPWRLPVVAEFDNGQVGVIESVDNGQFVGVRLSGEQGVLQALPVAEVCSRVQRVLLLRPEVSTPDARVDDYIKPFEANWFWKLALHDWRRYSDVMLASLIANVLALGAMLFSMQIYDRVIPAQSEPTLWVLFGGVVIAIVFEFCMRLSRTHLTDKIGKRADLRISDRVFGHALRIRTQDQSKSTGSFISQIRELEQVRELITSTTVNAMADLPFFFLFLGVLWYVGGMMALVPLAILPLLIIPGLLAQRWLARYSKEGMREASLRNAMLIEAVQGNEDIKLLRAEQRFQTQWNHLNQVSADISMRQRFITGALMTWTQELQSLVYVLVILVGCFMVISGDMTTGALIGASILSSRMIAPLAQLSGVMARWQQAKVAREGLDELMKRPVDQPLHGKMLHRPVIHGDYRFEGVKFRYEQEQKQPALEIPGLTIKAGEKVAILGRNGAGKSTLLHLLSGLQAPQEGNVLLDSLNLSMIDPYDVRRDVGFLSQQASLFFGSLRDNIIMGKPMATDDEIIQALTLSGALSLVQSLPDGLDHMIREGGKGLSGGQRQMLLLARTLIRNPRVLLLDEPTAWLDELSEQQLIEKLLPWLEGRTLIVATHRPAVLKWVDRIIAVDKGRTVLDDTKHIVISQMSKPRASAA</sequence>
<evidence type="ECO:0000313" key="15">
    <source>
        <dbReference type="Proteomes" id="UP000268048"/>
    </source>
</evidence>
<feature type="transmembrane region" description="Helical" evidence="10">
    <location>
        <begin position="277"/>
        <end position="302"/>
    </location>
</feature>
<dbReference type="InterPro" id="IPR017871">
    <property type="entry name" value="ABC_transporter-like_CS"/>
</dbReference>
<dbReference type="PROSITE" id="PS50929">
    <property type="entry name" value="ABC_TM1F"/>
    <property type="match status" value="1"/>
</dbReference>
<feature type="domain" description="Peptidase C39" evidence="13">
    <location>
        <begin position="13"/>
        <end position="135"/>
    </location>
</feature>
<dbReference type="InterPro" id="IPR036640">
    <property type="entry name" value="ABC1_TM_sf"/>
</dbReference>
<dbReference type="SUPFAM" id="SSF52540">
    <property type="entry name" value="P-loop containing nucleoside triphosphate hydrolases"/>
    <property type="match status" value="1"/>
</dbReference>
<evidence type="ECO:0000256" key="7">
    <source>
        <dbReference type="ARBA" id="ARBA00022840"/>
    </source>
</evidence>
<keyword evidence="7" id="KW-0067">ATP-binding</keyword>
<evidence type="ECO:0000259" key="12">
    <source>
        <dbReference type="PROSITE" id="PS50929"/>
    </source>
</evidence>
<feature type="domain" description="ABC transporter" evidence="11">
    <location>
        <begin position="483"/>
        <end position="718"/>
    </location>
</feature>
<dbReference type="InterPro" id="IPR039421">
    <property type="entry name" value="Type_1_exporter"/>
</dbReference>
<evidence type="ECO:0000259" key="13">
    <source>
        <dbReference type="PROSITE" id="PS50990"/>
    </source>
</evidence>
<keyword evidence="8 10" id="KW-1133">Transmembrane helix</keyword>
<name>A0A3G7TR86_9PSED</name>